<dbReference type="Pfam" id="PF15899">
    <property type="entry name" value="BNR_6"/>
    <property type="match status" value="2"/>
</dbReference>
<sequence length="596" mass="67214">MKKIMLRKKLMVSIFVILILSVYAGCSRTEGILPQNNPQSEIPNQEVEIKNSEKEQFVPWEISHWERINDGIVTAFAIDPKDSNILYAATYPPQKVDSSSKVQVIGNAKTSLWKSEDSGKHWSILLSLENLRYGPLTIDGIYIDPECSRKIWISEHGAGLLFSSDGGITWKKDLQKDENDIFRMYWNSLNTNINDLPVAYSVRFGDVNRWTGAIYSSLDSGKTWKRTSLPPLACPSFTLAVDKKNPNIFYVFGLNGLFKRVEGKGDYEYYPIGDSLNTSYIYIEPKNPNSLYAVSYSYYNSFTGFNNSFASFKSSDYGKTWEKVGDFYFNPLHPDIRIKIVITKTTPPSRKLLYVSLDNGKSWKLSDLDIDKNGIHSISIGGEGVIYADTYNGLFRSEDKGLHWSQITNFKEDYWEVTDGNSCFNSKVLVSPDDPNTIYWTTEFLKSTDGGKTWQEMDIIQHSKRIHGSAIAIDPHNHNLAYLGITGTGYIEPLSPEESAKQGIYRSNDGGKNWKKISLDGYRISAIVISPTTGIIYAGTFFNGLFRSKDSGKSWERITLDNDLHLSVSSLAIDTKNNIVYIGVLGGGIFKIEDKE</sequence>
<dbReference type="EMBL" id="AP012051">
    <property type="protein sequence ID" value="BAL80182.1"/>
    <property type="molecule type" value="Genomic_DNA"/>
</dbReference>
<dbReference type="KEGG" id="cex:CSE_00560"/>
<dbReference type="CDD" id="cd15482">
    <property type="entry name" value="Sialidase_non-viral"/>
    <property type="match status" value="2"/>
</dbReference>
<dbReference type="InterPro" id="IPR015943">
    <property type="entry name" value="WD40/YVTN_repeat-like_dom_sf"/>
</dbReference>
<dbReference type="InterPro" id="IPR052025">
    <property type="entry name" value="Xyloglucanase_GH74"/>
</dbReference>
<dbReference type="Gene3D" id="2.130.10.10">
    <property type="entry name" value="YVTN repeat-like/Quinoprotein amine dehydrogenase"/>
    <property type="match status" value="5"/>
</dbReference>
<dbReference type="AlphaFoldDB" id="A0A7U6JGG2"/>
<dbReference type="GO" id="GO:0010411">
    <property type="term" value="P:xyloglucan metabolic process"/>
    <property type="evidence" value="ECO:0007669"/>
    <property type="project" value="TreeGrafter"/>
</dbReference>
<dbReference type="PANTHER" id="PTHR43739">
    <property type="entry name" value="XYLOGLUCANASE (EUROFUNG)"/>
    <property type="match status" value="1"/>
</dbReference>
<gene>
    <name evidence="1" type="ordered locus">CSE_00560</name>
</gene>
<dbReference type="Proteomes" id="UP000004793">
    <property type="component" value="Chromosome"/>
</dbReference>
<protein>
    <recommendedName>
        <fullName evidence="3">Sortilin N-terminal domain-containing protein</fullName>
    </recommendedName>
</protein>
<name>A0A7U6JGG2_CALEA</name>
<dbReference type="OrthoDB" id="9764804at2"/>
<evidence type="ECO:0000313" key="1">
    <source>
        <dbReference type="EMBL" id="BAL80182.1"/>
    </source>
</evidence>
<accession>A0A7U6JGG2</accession>
<keyword evidence="2" id="KW-1185">Reference proteome</keyword>
<dbReference type="SUPFAM" id="SSF110296">
    <property type="entry name" value="Oligoxyloglucan reducing end-specific cellobiohydrolase"/>
    <property type="match status" value="3"/>
</dbReference>
<reference evidence="1 2" key="1">
    <citation type="submission" date="2011-01" db="EMBL/GenBank/DDBJ databases">
        <title>Whole genome sequence of Caldisericum exile AZM16c01.</title>
        <authorList>
            <person name="Narita-Yamada S."/>
            <person name="Kawakoshi A."/>
            <person name="Nakamura S."/>
            <person name="Sasagawa M."/>
            <person name="Fukada J."/>
            <person name="Sekine M."/>
            <person name="Kato Y."/>
            <person name="Fukai R."/>
            <person name="Sasaki K."/>
            <person name="Hanamaki A."/>
            <person name="Narita H."/>
            <person name="Konno Y."/>
            <person name="Mori K."/>
            <person name="Yamazaki S."/>
            <person name="Suzuki K."/>
            <person name="Fujita N."/>
        </authorList>
    </citation>
    <scope>NUCLEOTIDE SEQUENCE [LARGE SCALE GENOMIC DNA]</scope>
    <source>
        <strain evidence="2">DSM 21853 / NBRC 104410 / AZM16c01</strain>
    </source>
</reference>
<proteinExistence type="predicted"/>
<dbReference type="PANTHER" id="PTHR43739:SF5">
    <property type="entry name" value="EXO-ALPHA-SIALIDASE"/>
    <property type="match status" value="1"/>
</dbReference>
<evidence type="ECO:0000313" key="2">
    <source>
        <dbReference type="Proteomes" id="UP000004793"/>
    </source>
</evidence>
<dbReference type="InterPro" id="IPR002860">
    <property type="entry name" value="BNR_rpt"/>
</dbReference>
<evidence type="ECO:0008006" key="3">
    <source>
        <dbReference type="Google" id="ProtNLM"/>
    </source>
</evidence>
<organism evidence="1 2">
    <name type="scientific">Caldisericum exile (strain DSM 21853 / NBRC 104410 / AZM16c01)</name>
    <dbReference type="NCBI Taxonomy" id="511051"/>
    <lineage>
        <taxon>Bacteria</taxon>
        <taxon>Pseudomonadati</taxon>
        <taxon>Caldisericota/Cryosericota group</taxon>
        <taxon>Caldisericota</taxon>
        <taxon>Caldisericia</taxon>
        <taxon>Caldisericales</taxon>
        <taxon>Caldisericaceae</taxon>
        <taxon>Caldisericum</taxon>
    </lineage>
</organism>